<keyword evidence="5 8" id="KW-0812">Transmembrane</keyword>
<keyword evidence="11" id="KW-1185">Reference proteome</keyword>
<dbReference type="Proteomes" id="UP000036938">
    <property type="component" value="Unassembled WGS sequence"/>
</dbReference>
<feature type="transmembrane region" description="Helical" evidence="8">
    <location>
        <begin position="6"/>
        <end position="29"/>
    </location>
</feature>
<keyword evidence="7 8" id="KW-0472">Membrane</keyword>
<dbReference type="Pfam" id="PF00528">
    <property type="entry name" value="BPD_transp_1"/>
    <property type="match status" value="1"/>
</dbReference>
<reference evidence="10 11" key="1">
    <citation type="journal article" date="2015" name="Int. J. Syst. Evol. Microbiol.">
        <title>Aestuariivita atlantica sp. nov., isolated from deep sea sediment of the Atlantic Ocean.</title>
        <authorList>
            <person name="Li G."/>
            <person name="Lai Q."/>
            <person name="Du Y."/>
            <person name="Liu X."/>
            <person name="Sun F."/>
            <person name="Shao Z."/>
        </authorList>
    </citation>
    <scope>NUCLEOTIDE SEQUENCE [LARGE SCALE GENOMIC DNA]</scope>
    <source>
        <strain evidence="10 11">22II-S11-z3</strain>
    </source>
</reference>
<dbReference type="InterPro" id="IPR050809">
    <property type="entry name" value="UgpAE/MalFG_permease"/>
</dbReference>
<accession>A0A0L1JV13</accession>
<dbReference type="GO" id="GO:0055085">
    <property type="term" value="P:transmembrane transport"/>
    <property type="evidence" value="ECO:0007669"/>
    <property type="project" value="InterPro"/>
</dbReference>
<feature type="transmembrane region" description="Helical" evidence="8">
    <location>
        <begin position="303"/>
        <end position="326"/>
    </location>
</feature>
<comment type="subcellular location">
    <subcellularLocation>
        <location evidence="1 8">Cell membrane</location>
        <topology evidence="1 8">Multi-pass membrane protein</topology>
    </subcellularLocation>
</comment>
<evidence type="ECO:0000256" key="8">
    <source>
        <dbReference type="RuleBase" id="RU363032"/>
    </source>
</evidence>
<feature type="transmembrane region" description="Helical" evidence="8">
    <location>
        <begin position="113"/>
        <end position="134"/>
    </location>
</feature>
<evidence type="ECO:0000259" key="9">
    <source>
        <dbReference type="PROSITE" id="PS50928"/>
    </source>
</evidence>
<sequence length="333" mass="36902">MSPVLLGIFTIVLGVAGCVGYFWASNLILDKVIFPAKGPNAGRNINRANMVRPWLFLFPALFVLTLYLGYPVIETLRLSLMERVPGGSEFVGLANYSQMLDEPKFWEALRNNMLWLLVVPAASTAFGLLAAQLTDRIAWGSIAKSLIFMPMAISFVGAAVIWKLVYDARPIETEQIGIINAIIVAAGGEPKTILTIPFWNNFFLMIVLIWIQTGFAMVILSAALRGIPEETVEAAIVDGAGPFQIFFKIKVPQIMGTIVVVWTTITIVVLKVFDIVFAMTNGQWETQVLANYMYDKLFRANDWGVGSAAAMVIMLLVTPILVWNVYNARKEMK</sequence>
<feature type="domain" description="ABC transmembrane type-1" evidence="9">
    <location>
        <begin position="109"/>
        <end position="324"/>
    </location>
</feature>
<comment type="similarity">
    <text evidence="2 8">Belongs to the binding-protein-dependent transport system permease family.</text>
</comment>
<evidence type="ECO:0000313" key="11">
    <source>
        <dbReference type="Proteomes" id="UP000036938"/>
    </source>
</evidence>
<dbReference type="GO" id="GO:0005886">
    <property type="term" value="C:plasma membrane"/>
    <property type="evidence" value="ECO:0007669"/>
    <property type="project" value="UniProtKB-SubCell"/>
</dbReference>
<evidence type="ECO:0000256" key="5">
    <source>
        <dbReference type="ARBA" id="ARBA00022692"/>
    </source>
</evidence>
<evidence type="ECO:0000256" key="1">
    <source>
        <dbReference type="ARBA" id="ARBA00004651"/>
    </source>
</evidence>
<evidence type="ECO:0000313" key="10">
    <source>
        <dbReference type="EMBL" id="KNG95590.1"/>
    </source>
</evidence>
<keyword evidence="6 8" id="KW-1133">Transmembrane helix</keyword>
<dbReference type="SUPFAM" id="SSF161098">
    <property type="entry name" value="MetI-like"/>
    <property type="match status" value="1"/>
</dbReference>
<comment type="caution">
    <text evidence="10">The sequence shown here is derived from an EMBL/GenBank/DDBJ whole genome shotgun (WGS) entry which is preliminary data.</text>
</comment>
<evidence type="ECO:0000256" key="4">
    <source>
        <dbReference type="ARBA" id="ARBA00022475"/>
    </source>
</evidence>
<protein>
    <submittedName>
        <fullName evidence="10">Alpha-glucoside ABC transporter permease</fullName>
    </submittedName>
</protein>
<organism evidence="10 11">
    <name type="scientific">Pseudaestuariivita atlantica</name>
    <dbReference type="NCBI Taxonomy" id="1317121"/>
    <lineage>
        <taxon>Bacteria</taxon>
        <taxon>Pseudomonadati</taxon>
        <taxon>Pseudomonadota</taxon>
        <taxon>Alphaproteobacteria</taxon>
        <taxon>Rhodobacterales</taxon>
        <taxon>Paracoccaceae</taxon>
        <taxon>Pseudaestuariivita</taxon>
    </lineage>
</organism>
<dbReference type="CDD" id="cd06261">
    <property type="entry name" value="TM_PBP2"/>
    <property type="match status" value="1"/>
</dbReference>
<dbReference type="AlphaFoldDB" id="A0A0L1JV13"/>
<dbReference type="STRING" id="1317121.ATO11_03130"/>
<gene>
    <name evidence="10" type="ORF">ATO11_03130</name>
</gene>
<feature type="transmembrane region" description="Helical" evidence="8">
    <location>
        <begin position="50"/>
        <end position="73"/>
    </location>
</feature>
<evidence type="ECO:0000256" key="2">
    <source>
        <dbReference type="ARBA" id="ARBA00009306"/>
    </source>
</evidence>
<keyword evidence="3 8" id="KW-0813">Transport</keyword>
<keyword evidence="4" id="KW-1003">Cell membrane</keyword>
<evidence type="ECO:0000256" key="7">
    <source>
        <dbReference type="ARBA" id="ARBA00023136"/>
    </source>
</evidence>
<dbReference type="PANTHER" id="PTHR43227">
    <property type="entry name" value="BLL4140 PROTEIN"/>
    <property type="match status" value="1"/>
</dbReference>
<dbReference type="EMBL" id="AQQZ01000001">
    <property type="protein sequence ID" value="KNG95590.1"/>
    <property type="molecule type" value="Genomic_DNA"/>
</dbReference>
<dbReference type="PANTHER" id="PTHR43227:SF8">
    <property type="entry name" value="DIACETYLCHITOBIOSE UPTAKE SYSTEM PERMEASE PROTEIN DASB"/>
    <property type="match status" value="1"/>
</dbReference>
<dbReference type="Gene3D" id="1.10.3720.10">
    <property type="entry name" value="MetI-like"/>
    <property type="match status" value="1"/>
</dbReference>
<evidence type="ECO:0000256" key="3">
    <source>
        <dbReference type="ARBA" id="ARBA00022448"/>
    </source>
</evidence>
<dbReference type="InterPro" id="IPR035906">
    <property type="entry name" value="MetI-like_sf"/>
</dbReference>
<dbReference type="OrthoDB" id="9805974at2"/>
<dbReference type="RefSeq" id="WP_050529328.1">
    <property type="nucleotide sequence ID" value="NZ_AQQZ01000001.1"/>
</dbReference>
<dbReference type="PROSITE" id="PS50928">
    <property type="entry name" value="ABC_TM1"/>
    <property type="match status" value="1"/>
</dbReference>
<feature type="transmembrane region" description="Helical" evidence="8">
    <location>
        <begin position="202"/>
        <end position="224"/>
    </location>
</feature>
<evidence type="ECO:0000256" key="6">
    <source>
        <dbReference type="ARBA" id="ARBA00022989"/>
    </source>
</evidence>
<proteinExistence type="inferred from homology"/>
<dbReference type="InterPro" id="IPR000515">
    <property type="entry name" value="MetI-like"/>
</dbReference>
<name>A0A0L1JV13_9RHOB</name>
<feature type="transmembrane region" description="Helical" evidence="8">
    <location>
        <begin position="146"/>
        <end position="165"/>
    </location>
</feature>
<dbReference type="PATRIC" id="fig|1317121.7.peg.636"/>
<feature type="transmembrane region" description="Helical" evidence="8">
    <location>
        <begin position="254"/>
        <end position="279"/>
    </location>
</feature>